<evidence type="ECO:0000256" key="1">
    <source>
        <dbReference type="ARBA" id="ARBA00004141"/>
    </source>
</evidence>
<dbReference type="InterPro" id="IPR022764">
    <property type="entry name" value="Peptidase_S54_rhomboid_dom"/>
</dbReference>
<name>A0A0A7E6F7_ACOCL</name>
<keyword evidence="3" id="KW-0812">Transmembrane</keyword>
<evidence type="ECO:0000256" key="4">
    <source>
        <dbReference type="ARBA" id="ARBA00022989"/>
    </source>
</evidence>
<dbReference type="InterPro" id="IPR035952">
    <property type="entry name" value="Rhomboid-like_sf"/>
</dbReference>
<evidence type="ECO:0000256" key="5">
    <source>
        <dbReference type="ARBA" id="ARBA00023136"/>
    </source>
</evidence>
<evidence type="ECO:0000256" key="3">
    <source>
        <dbReference type="ARBA" id="ARBA00022692"/>
    </source>
</evidence>
<organism evidence="8">
    <name type="scientific">Acorus calamus</name>
    <name type="common">Sweet flag</name>
    <dbReference type="NCBI Taxonomy" id="4465"/>
    <lineage>
        <taxon>Eukaryota</taxon>
        <taxon>Viridiplantae</taxon>
        <taxon>Streptophyta</taxon>
        <taxon>Embryophyta</taxon>
        <taxon>Tracheophyta</taxon>
        <taxon>Spermatophyta</taxon>
        <taxon>Magnoliopsida</taxon>
        <taxon>Liliopsida</taxon>
        <taxon>Acoraceae</taxon>
        <taxon>Acorus</taxon>
    </lineage>
</organism>
<evidence type="ECO:0000256" key="6">
    <source>
        <dbReference type="SAM" id="MobiDB-lite"/>
    </source>
</evidence>
<feature type="domain" description="Peptidase S54 rhomboid" evidence="7">
    <location>
        <begin position="129"/>
        <end position="265"/>
    </location>
</feature>
<accession>A0A0A7E6F7</accession>
<protein>
    <submittedName>
        <fullName evidence="8">Rhomboid protein Acoca_RBL10</fullName>
    </submittedName>
</protein>
<dbReference type="PANTHER" id="PTHR43731:SF26">
    <property type="entry name" value="RHOMBOID-LIKE PROTEIN 10, CHLOROPLASTIC"/>
    <property type="match status" value="1"/>
</dbReference>
<dbReference type="AlphaFoldDB" id="A0A0A7E6F7"/>
<feature type="non-terminal residue" evidence="8">
    <location>
        <position position="1"/>
    </location>
</feature>
<comment type="similarity">
    <text evidence="2">Belongs to the peptidase S54 family.</text>
</comment>
<keyword evidence="5" id="KW-0472">Membrane</keyword>
<dbReference type="EMBL" id="KM823795">
    <property type="protein sequence ID" value="AIY60659.1"/>
    <property type="molecule type" value="mRNA"/>
</dbReference>
<evidence type="ECO:0000313" key="8">
    <source>
        <dbReference type="EMBL" id="AIY60659.1"/>
    </source>
</evidence>
<comment type="subcellular location">
    <subcellularLocation>
        <location evidence="1">Membrane</location>
        <topology evidence="1">Multi-pass membrane protein</topology>
    </subcellularLocation>
</comment>
<dbReference type="Gene3D" id="1.20.1540.10">
    <property type="entry name" value="Rhomboid-like"/>
    <property type="match status" value="1"/>
</dbReference>
<keyword evidence="4" id="KW-1133">Transmembrane helix</keyword>
<reference evidence="8" key="1">
    <citation type="journal article" date="2014" name="New Phytol.">
        <title>Differential evolution of members of the rhomboid gene family with conservative and divergent patterns.</title>
        <authorList>
            <person name="Li Q."/>
            <person name="Zhang N."/>
            <person name="Zhang L."/>
            <person name="Ma H."/>
        </authorList>
    </citation>
    <scope>NUCLEOTIDE SEQUENCE</scope>
</reference>
<dbReference type="PANTHER" id="PTHR43731">
    <property type="entry name" value="RHOMBOID PROTEASE"/>
    <property type="match status" value="1"/>
</dbReference>
<dbReference type="GO" id="GO:0004252">
    <property type="term" value="F:serine-type endopeptidase activity"/>
    <property type="evidence" value="ECO:0007669"/>
    <property type="project" value="InterPro"/>
</dbReference>
<feature type="region of interest" description="Disordered" evidence="6">
    <location>
        <begin position="1"/>
        <end position="22"/>
    </location>
</feature>
<dbReference type="Pfam" id="PF01694">
    <property type="entry name" value="Rhomboid"/>
    <property type="match status" value="1"/>
</dbReference>
<dbReference type="InterPro" id="IPR050925">
    <property type="entry name" value="Rhomboid_protease_S54"/>
</dbReference>
<dbReference type="GO" id="GO:0031969">
    <property type="term" value="C:chloroplast membrane"/>
    <property type="evidence" value="ECO:0007669"/>
    <property type="project" value="TreeGrafter"/>
</dbReference>
<sequence>EREREMGGIPPPQPGFPNRRDPPPLLDFFRRHDSSFQNLFHSSYLSRIKRVSSEKPVPSKRDFWGIPAIISGGNGFSRFLGNFGNSLSRRSTCTDALLSMNVLLYMAQVATRGRLTAWGCLSRSHVDRGEVWRLVTSSLLHANILHLYVNNTSLDHIGRVVEDRDGPRRFLAVYFTSALTGSAMSYCFLKSCSLGASGSIFGLIGSHAVYVMRHKNLPGRDKQLEQIVDTLYLNMAIGLVIKRIDNWGHLGGLLGGAAVSWFICPPMVT</sequence>
<dbReference type="SUPFAM" id="SSF144091">
    <property type="entry name" value="Rhomboid-like"/>
    <property type="match status" value="1"/>
</dbReference>
<evidence type="ECO:0000256" key="2">
    <source>
        <dbReference type="ARBA" id="ARBA00009045"/>
    </source>
</evidence>
<evidence type="ECO:0000259" key="7">
    <source>
        <dbReference type="Pfam" id="PF01694"/>
    </source>
</evidence>
<proteinExistence type="evidence at transcript level"/>